<dbReference type="InterPro" id="IPR044725">
    <property type="entry name" value="CBSX3_CBS_dom"/>
</dbReference>
<dbReference type="Pfam" id="PF00571">
    <property type="entry name" value="CBS"/>
    <property type="match status" value="2"/>
</dbReference>
<reference evidence="4" key="1">
    <citation type="submission" date="2021-06" db="EMBL/GenBank/DDBJ databases">
        <title>Elioraea tepida, sp. nov., a moderately thermophilic aerobic anoxygenic phototrophic bacterium isolated from an alkaline siliceous hot spring mat community in Yellowstone National Park, WY, USA.</title>
        <authorList>
            <person name="Saini M.K."/>
            <person name="Yoshida S."/>
            <person name="Sebastian A."/>
            <person name="Hirose S."/>
            <person name="Hara E."/>
            <person name="Tamaki H."/>
            <person name="Soulier N.T."/>
            <person name="Albert I."/>
            <person name="Hanada S."/>
            <person name="Bryant D.A."/>
            <person name="Tank M."/>
        </authorList>
    </citation>
    <scope>NUCLEOTIDE SEQUENCE</scope>
    <source>
        <strain evidence="4">MS-P2</strain>
    </source>
</reference>
<gene>
    <name evidence="4" type="ORF">KO353_12675</name>
</gene>
<dbReference type="PROSITE" id="PS51371">
    <property type="entry name" value="CBS"/>
    <property type="match status" value="2"/>
</dbReference>
<evidence type="ECO:0000256" key="2">
    <source>
        <dbReference type="PROSITE-ProRule" id="PRU00703"/>
    </source>
</evidence>
<proteinExistence type="predicted"/>
<dbReference type="EMBL" id="CP076448">
    <property type="protein sequence ID" value="QXM24121.1"/>
    <property type="molecule type" value="Genomic_DNA"/>
</dbReference>
<organism evidence="4 5">
    <name type="scientific">Elioraea tepida</name>
    <dbReference type="NCBI Taxonomy" id="2843330"/>
    <lineage>
        <taxon>Bacteria</taxon>
        <taxon>Pseudomonadati</taxon>
        <taxon>Pseudomonadota</taxon>
        <taxon>Alphaproteobacteria</taxon>
        <taxon>Acetobacterales</taxon>
        <taxon>Elioraeaceae</taxon>
        <taxon>Elioraea</taxon>
    </lineage>
</organism>
<dbReference type="InterPro" id="IPR051257">
    <property type="entry name" value="Diverse_CBS-Domain"/>
</dbReference>
<evidence type="ECO:0000256" key="1">
    <source>
        <dbReference type="ARBA" id="ARBA00023122"/>
    </source>
</evidence>
<sequence length="144" mass="15583">MSVAAILEQKGQEIFSARPDDTLEAITRLLSRHNIGAVLIRDATDAVLGILSERDIIRAIATHGAAALLLTASAVMTRDIIYGSPCDTVDKVLATMTERRIRHLPVVEEGKLIGIVSIGDVVKRRIADVEEEADQLRQFVAGNA</sequence>
<evidence type="ECO:0000313" key="5">
    <source>
        <dbReference type="Proteomes" id="UP000694001"/>
    </source>
</evidence>
<feature type="domain" description="CBS" evidence="3">
    <location>
        <begin position="76"/>
        <end position="131"/>
    </location>
</feature>
<keyword evidence="1 2" id="KW-0129">CBS domain</keyword>
<dbReference type="RefSeq" id="WP_218285092.1">
    <property type="nucleotide sequence ID" value="NZ_CP076448.1"/>
</dbReference>
<dbReference type="Proteomes" id="UP000694001">
    <property type="component" value="Chromosome"/>
</dbReference>
<name>A0A975U0J7_9PROT</name>
<dbReference type="KEGG" id="elio:KO353_12675"/>
<evidence type="ECO:0000313" key="4">
    <source>
        <dbReference type="EMBL" id="QXM24121.1"/>
    </source>
</evidence>
<feature type="domain" description="CBS" evidence="3">
    <location>
        <begin position="8"/>
        <end position="68"/>
    </location>
</feature>
<dbReference type="AlphaFoldDB" id="A0A975U0J7"/>
<dbReference type="InterPro" id="IPR000644">
    <property type="entry name" value="CBS_dom"/>
</dbReference>
<dbReference type="CDD" id="cd04623">
    <property type="entry name" value="CBS_pair_bac_euk"/>
    <property type="match status" value="1"/>
</dbReference>
<evidence type="ECO:0000259" key="3">
    <source>
        <dbReference type="PROSITE" id="PS51371"/>
    </source>
</evidence>
<dbReference type="SMART" id="SM00116">
    <property type="entry name" value="CBS"/>
    <property type="match status" value="2"/>
</dbReference>
<dbReference type="PANTHER" id="PTHR43080:SF2">
    <property type="entry name" value="CBS DOMAIN-CONTAINING PROTEIN"/>
    <property type="match status" value="1"/>
</dbReference>
<keyword evidence="5" id="KW-1185">Reference proteome</keyword>
<dbReference type="PANTHER" id="PTHR43080">
    <property type="entry name" value="CBS DOMAIN-CONTAINING PROTEIN CBSX3, MITOCHONDRIAL"/>
    <property type="match status" value="1"/>
</dbReference>
<protein>
    <submittedName>
        <fullName evidence="4">CBS domain-containing protein</fullName>
    </submittedName>
</protein>
<accession>A0A975U0J7</accession>